<comment type="similarity">
    <text evidence="1 2">Belongs to the outer membrane factor (OMF) (TC 1.B.17) family.</text>
</comment>
<keyword evidence="5" id="KW-1185">Reference proteome</keyword>
<keyword evidence="2" id="KW-1134">Transmembrane beta strand</keyword>
<dbReference type="NCBIfam" id="TIGR01845">
    <property type="entry name" value="outer_NodT"/>
    <property type="match status" value="1"/>
</dbReference>
<evidence type="ECO:0000256" key="1">
    <source>
        <dbReference type="ARBA" id="ARBA00007613"/>
    </source>
</evidence>
<dbReference type="AlphaFoldDB" id="A0A6N4PZ73"/>
<dbReference type="GO" id="GO:0005886">
    <property type="term" value="C:plasma membrane"/>
    <property type="evidence" value="ECO:0007669"/>
    <property type="project" value="UniProtKB-SubCell"/>
</dbReference>
<dbReference type="PROSITE" id="PS51257">
    <property type="entry name" value="PROKAR_LIPOPROTEIN"/>
    <property type="match status" value="1"/>
</dbReference>
<evidence type="ECO:0000313" key="5">
    <source>
        <dbReference type="Proteomes" id="UP000297239"/>
    </source>
</evidence>
<evidence type="ECO:0000313" key="4">
    <source>
        <dbReference type="EMBL" id="TGK69409.1"/>
    </source>
</evidence>
<feature type="coiled-coil region" evidence="3">
    <location>
        <begin position="60"/>
        <end position="87"/>
    </location>
</feature>
<sequence length="476" mass="54359">MKRILITSIFLFTFSCIPALLERDKEDLKLPDEFVNWESSEKSEKLVNQIWKEFFKESQLVELIDLAIENNQELAILEQEINISNNEVFARQGEYLPKLSLQADGGSEQKERFSTPNANSPTLFAHGGLVMSWEIDIWKKLRNATKSAYLRYLAGIEGKRYVVTNLVAEITDTYFELIALDNQLTLVENYIEVLTKVKEIVVLQREAGRTTSLAVKRFEAEVSKNLARKFDIVQRIAITENRLNFLLGRFPEKITRKQGDFLEISLPEIQKSVPVDLLENRPDIKQATLMLESRKLDVEVARAKFYPSLQIDGNIGYEAFNSKHFKGTPVSLAYGLGGGIIAPLINRKAIEANYATANNMQIQALYNYEVSLLKAFTEVTNQIVKINNLNQKFEAKTKQVLNLKESVEISNILFKAGRIDYIDVLFTQRDFLEAQIEVYELKYSLLESNVGLYKALGGGWRGQKEPEGEKKKTSNF</sequence>
<accession>A0A6N4PZ73</accession>
<dbReference type="RefSeq" id="WP_135634450.1">
    <property type="nucleotide sequence ID" value="NZ_JAMQPQ010000001.1"/>
</dbReference>
<dbReference type="EMBL" id="RQFF01000030">
    <property type="protein sequence ID" value="TGK69409.1"/>
    <property type="molecule type" value="Genomic_DNA"/>
</dbReference>
<dbReference type="SUPFAM" id="SSF56954">
    <property type="entry name" value="Outer membrane efflux proteins (OEP)"/>
    <property type="match status" value="1"/>
</dbReference>
<keyword evidence="2" id="KW-0472">Membrane</keyword>
<protein>
    <submittedName>
        <fullName evidence="4">TolC family protein</fullName>
    </submittedName>
</protein>
<reference evidence="4" key="1">
    <citation type="journal article" date="2019" name="PLoS Negl. Trop. Dis.">
        <title>Revisiting the worldwide diversity of Leptospira species in the environment.</title>
        <authorList>
            <person name="Vincent A.T."/>
            <person name="Schiettekatte O."/>
            <person name="Bourhy P."/>
            <person name="Veyrier F.J."/>
            <person name="Picardeau M."/>
        </authorList>
    </citation>
    <scope>NUCLEOTIDE SEQUENCE [LARGE SCALE GENOMIC DNA]</scope>
    <source>
        <strain evidence="4">201800293</strain>
    </source>
</reference>
<dbReference type="InterPro" id="IPR010131">
    <property type="entry name" value="MdtP/NodT-like"/>
</dbReference>
<feature type="coiled-coil region" evidence="3">
    <location>
        <begin position="386"/>
        <end position="449"/>
    </location>
</feature>
<evidence type="ECO:0000256" key="3">
    <source>
        <dbReference type="SAM" id="Coils"/>
    </source>
</evidence>
<dbReference type="GO" id="GO:0015562">
    <property type="term" value="F:efflux transmembrane transporter activity"/>
    <property type="evidence" value="ECO:0007669"/>
    <property type="project" value="InterPro"/>
</dbReference>
<keyword evidence="3" id="KW-0175">Coiled coil</keyword>
<comment type="subcellular location">
    <subcellularLocation>
        <location evidence="2">Cell membrane</location>
        <topology evidence="2">Lipid-anchor</topology>
    </subcellularLocation>
</comment>
<keyword evidence="2" id="KW-0449">Lipoprotein</keyword>
<keyword evidence="2" id="KW-0812">Transmembrane</keyword>
<dbReference type="InterPro" id="IPR003423">
    <property type="entry name" value="OMP_efflux"/>
</dbReference>
<dbReference type="Proteomes" id="UP000297239">
    <property type="component" value="Unassembled WGS sequence"/>
</dbReference>
<comment type="caution">
    <text evidence="4">The sequence shown here is derived from an EMBL/GenBank/DDBJ whole genome shotgun (WGS) entry which is preliminary data.</text>
</comment>
<dbReference type="OrthoDB" id="9770517at2"/>
<gene>
    <name evidence="4" type="ORF">EHQ18_11375</name>
</gene>
<dbReference type="PANTHER" id="PTHR30203:SF30">
    <property type="entry name" value="OUTER MEMBRANE PROTEIN-RELATED"/>
    <property type="match status" value="1"/>
</dbReference>
<dbReference type="PANTHER" id="PTHR30203">
    <property type="entry name" value="OUTER MEMBRANE CATION EFFLUX PROTEIN"/>
    <property type="match status" value="1"/>
</dbReference>
<evidence type="ECO:0000256" key="2">
    <source>
        <dbReference type="RuleBase" id="RU362097"/>
    </source>
</evidence>
<keyword evidence="2" id="KW-0564">Palmitate</keyword>
<dbReference type="Gene3D" id="2.20.200.10">
    <property type="entry name" value="Outer membrane efflux proteins (OEP)"/>
    <property type="match status" value="1"/>
</dbReference>
<dbReference type="Pfam" id="PF02321">
    <property type="entry name" value="OEP"/>
    <property type="match status" value="2"/>
</dbReference>
<organism evidence="4 5">
    <name type="scientific">Leptospira kanakyensis</name>
    <dbReference type="NCBI Taxonomy" id="2484968"/>
    <lineage>
        <taxon>Bacteria</taxon>
        <taxon>Pseudomonadati</taxon>
        <taxon>Spirochaetota</taxon>
        <taxon>Spirochaetia</taxon>
        <taxon>Leptospirales</taxon>
        <taxon>Leptospiraceae</taxon>
        <taxon>Leptospira</taxon>
    </lineage>
</organism>
<proteinExistence type="inferred from homology"/>
<dbReference type="Gene3D" id="1.20.1600.10">
    <property type="entry name" value="Outer membrane efflux proteins (OEP)"/>
    <property type="match status" value="1"/>
</dbReference>
<name>A0A6N4PZ73_9LEPT</name>